<feature type="transmembrane region" description="Helical" evidence="7">
    <location>
        <begin position="20"/>
        <end position="38"/>
    </location>
</feature>
<dbReference type="Pfam" id="PF12696">
    <property type="entry name" value="TraG-D_C"/>
    <property type="match status" value="1"/>
</dbReference>
<keyword evidence="2" id="KW-1003">Cell membrane</keyword>
<dbReference type="GO" id="GO:0005886">
    <property type="term" value="C:plasma membrane"/>
    <property type="evidence" value="ECO:0007669"/>
    <property type="project" value="UniProtKB-SubCell"/>
</dbReference>
<name>A0A7X6LST1_9CORY</name>
<evidence type="ECO:0000256" key="5">
    <source>
        <dbReference type="ARBA" id="ARBA00023136"/>
    </source>
</evidence>
<accession>A0A7X6LST1</accession>
<reference evidence="10 11" key="1">
    <citation type="submission" date="2020-04" db="EMBL/GenBank/DDBJ databases">
        <title>MicrobeNet Type strains.</title>
        <authorList>
            <person name="Nicholson A.C."/>
        </authorList>
    </citation>
    <scope>NUCLEOTIDE SEQUENCE [LARGE SCALE GENOMIC DNA]</scope>
    <source>
        <strain evidence="10 11">ATCC 700355</strain>
    </source>
</reference>
<dbReference type="PANTHER" id="PTHR37937:SF1">
    <property type="entry name" value="CONJUGATIVE TRANSFER: DNA TRANSPORT"/>
    <property type="match status" value="1"/>
</dbReference>
<comment type="caution">
    <text evidence="10">The sequence shown here is derived from an EMBL/GenBank/DDBJ whole genome shotgun (WGS) entry which is preliminary data.</text>
</comment>
<evidence type="ECO:0000313" key="12">
    <source>
        <dbReference type="Proteomes" id="UP001549139"/>
    </source>
</evidence>
<evidence type="ECO:0000256" key="4">
    <source>
        <dbReference type="ARBA" id="ARBA00022989"/>
    </source>
</evidence>
<keyword evidence="4 7" id="KW-1133">Transmembrane helix</keyword>
<comment type="subcellular location">
    <subcellularLocation>
        <location evidence="1">Cell membrane</location>
        <topology evidence="1">Multi-pass membrane protein</topology>
    </subcellularLocation>
</comment>
<evidence type="ECO:0000256" key="3">
    <source>
        <dbReference type="ARBA" id="ARBA00022692"/>
    </source>
</evidence>
<dbReference type="SUPFAM" id="SSF52540">
    <property type="entry name" value="P-loop containing nucleoside triphosphate hydrolases"/>
    <property type="match status" value="1"/>
</dbReference>
<keyword evidence="3 7" id="KW-0812">Transmembrane</keyword>
<evidence type="ECO:0000256" key="7">
    <source>
        <dbReference type="SAM" id="Phobius"/>
    </source>
</evidence>
<reference evidence="9 12" key="2">
    <citation type="submission" date="2024-06" db="EMBL/GenBank/DDBJ databases">
        <title>Sequencing the genomes of 1000 actinobacteria strains.</title>
        <authorList>
            <person name="Klenk H.-P."/>
        </authorList>
    </citation>
    <scope>NUCLEOTIDE SEQUENCE [LARGE SCALE GENOMIC DNA]</scope>
    <source>
        <strain evidence="9 12">DSM 44265</strain>
    </source>
</reference>
<feature type="transmembrane region" description="Helical" evidence="7">
    <location>
        <begin position="76"/>
        <end position="97"/>
    </location>
</feature>
<feature type="compositionally biased region" description="Basic and acidic residues" evidence="6">
    <location>
        <begin position="520"/>
        <end position="530"/>
    </location>
</feature>
<keyword evidence="5 7" id="KW-0472">Membrane</keyword>
<dbReference type="EMBL" id="JAAXPF010000013">
    <property type="protein sequence ID" value="NKY69597.1"/>
    <property type="molecule type" value="Genomic_DNA"/>
</dbReference>
<feature type="domain" description="TraD/TraG TraM recognition site" evidence="8">
    <location>
        <begin position="426"/>
        <end position="545"/>
    </location>
</feature>
<dbReference type="PANTHER" id="PTHR37937">
    <property type="entry name" value="CONJUGATIVE TRANSFER: DNA TRANSPORT"/>
    <property type="match status" value="1"/>
</dbReference>
<evidence type="ECO:0000256" key="2">
    <source>
        <dbReference type="ARBA" id="ARBA00022475"/>
    </source>
</evidence>
<dbReference type="Proteomes" id="UP001549139">
    <property type="component" value="Unassembled WGS sequence"/>
</dbReference>
<evidence type="ECO:0000256" key="1">
    <source>
        <dbReference type="ARBA" id="ARBA00004651"/>
    </source>
</evidence>
<keyword evidence="12" id="KW-1185">Reference proteome</keyword>
<dbReference type="RefSeq" id="WP_168686006.1">
    <property type="nucleotide sequence ID" value="NZ_JAAXPF010000013.1"/>
</dbReference>
<sequence length="581" mass="62898">MAGRDNARSLAQPKGNRDTYVLAGVIGVVAVLSTLYSLSRMFAMRMRGETGELSWNPIVVAIEIAKGKGTWGREETIVAVVLVALLAALAFGARLLLRGTKKAEKKTRVDSVAKHLAGKDDIKSLGVGAARQTATRLHGEEFAKKHPGLRFGHEVSTGAGLYGGWEDLHLIIAGPRIGKTTSSVIPAIIEAPGVVVTTSNKADIVHDTINLTSVRGTAWVFDPQGLTTQGNHEWFYDPLSYIRADADNMDAAAGALAAMFAAPHMPRGGGGDSYFPSTARTLLTGLLLVAALENRPISDVLLWASNERSQEAVELLAQYDQYSFWAKTLNGIYGLTDKTRSGVFGQAQNMVAVFARAEVRKWVEPQPGRAAFSPYDFVRSGSDTLYLLSKEGPRSVGILTTILTVAVMEAAEGYGEEQANGRMPVPMVCPLDEVANTVLWEELPAVVSHYGSRGIIILAYLQSYSQGINAWGKEKMEALWSAMTIKCVGGGITDEELTKRMSELIGTHEEYQSSSSSGSHGERSVQRSVREKQTMTAAEIAALPKGRWLVQSVGRRPMIGVTEPYFERKWDAETNAILAVK</sequence>
<evidence type="ECO:0000313" key="9">
    <source>
        <dbReference type="EMBL" id="MET3945315.1"/>
    </source>
</evidence>
<feature type="region of interest" description="Disordered" evidence="6">
    <location>
        <begin position="508"/>
        <end position="530"/>
    </location>
</feature>
<organism evidence="10 11">
    <name type="scientific">Corynebacterium mucifaciens</name>
    <dbReference type="NCBI Taxonomy" id="57171"/>
    <lineage>
        <taxon>Bacteria</taxon>
        <taxon>Bacillati</taxon>
        <taxon>Actinomycetota</taxon>
        <taxon>Actinomycetes</taxon>
        <taxon>Mycobacteriales</taxon>
        <taxon>Corynebacteriaceae</taxon>
        <taxon>Corynebacterium</taxon>
    </lineage>
</organism>
<gene>
    <name evidence="10" type="ORF">HF989_09540</name>
    <name evidence="9" type="ORF">JOF50_002178</name>
</gene>
<evidence type="ECO:0000256" key="6">
    <source>
        <dbReference type="SAM" id="MobiDB-lite"/>
    </source>
</evidence>
<proteinExistence type="predicted"/>
<dbReference type="CDD" id="cd01127">
    <property type="entry name" value="TrwB_TraG_TraD_VirD4"/>
    <property type="match status" value="1"/>
</dbReference>
<evidence type="ECO:0000313" key="10">
    <source>
        <dbReference type="EMBL" id="NKY69597.1"/>
    </source>
</evidence>
<evidence type="ECO:0000313" key="11">
    <source>
        <dbReference type="Proteomes" id="UP000554284"/>
    </source>
</evidence>
<dbReference type="EMBL" id="JBEPNZ010000002">
    <property type="protein sequence ID" value="MET3945315.1"/>
    <property type="molecule type" value="Genomic_DNA"/>
</dbReference>
<evidence type="ECO:0000259" key="8">
    <source>
        <dbReference type="Pfam" id="PF12696"/>
    </source>
</evidence>
<protein>
    <submittedName>
        <fullName evidence="10">TraM recognition domain-containing protein</fullName>
    </submittedName>
    <submittedName>
        <fullName evidence="9">Type IV secretory pathway TraG/TraD family ATPase VirD4</fullName>
    </submittedName>
</protein>
<dbReference type="AlphaFoldDB" id="A0A7X6LST1"/>
<dbReference type="InterPro" id="IPR027417">
    <property type="entry name" value="P-loop_NTPase"/>
</dbReference>
<dbReference type="InterPro" id="IPR032689">
    <property type="entry name" value="TraG-D_C"/>
</dbReference>
<dbReference type="InterPro" id="IPR051539">
    <property type="entry name" value="T4SS-coupling_protein"/>
</dbReference>
<dbReference type="Gene3D" id="3.40.50.300">
    <property type="entry name" value="P-loop containing nucleotide triphosphate hydrolases"/>
    <property type="match status" value="1"/>
</dbReference>
<dbReference type="Proteomes" id="UP000554284">
    <property type="component" value="Unassembled WGS sequence"/>
</dbReference>